<keyword evidence="4" id="KW-1185">Reference proteome</keyword>
<evidence type="ECO:0000259" key="2">
    <source>
        <dbReference type="PROSITE" id="PS50126"/>
    </source>
</evidence>
<dbReference type="InterPro" id="IPR012340">
    <property type="entry name" value="NA-bd_OB-fold"/>
</dbReference>
<feature type="compositionally biased region" description="Basic and acidic residues" evidence="1">
    <location>
        <begin position="58"/>
        <end position="70"/>
    </location>
</feature>
<dbReference type="SMART" id="SM00316">
    <property type="entry name" value="S1"/>
    <property type="match status" value="2"/>
</dbReference>
<dbReference type="GO" id="GO:0006364">
    <property type="term" value="P:rRNA processing"/>
    <property type="evidence" value="ECO:0007669"/>
    <property type="project" value="InterPro"/>
</dbReference>
<dbReference type="PROSITE" id="PS50126">
    <property type="entry name" value="S1"/>
    <property type="match status" value="2"/>
</dbReference>
<proteinExistence type="predicted"/>
<protein>
    <recommendedName>
        <fullName evidence="2">S1 motif domain-containing protein</fullName>
    </recommendedName>
</protein>
<feature type="compositionally biased region" description="Basic and acidic residues" evidence="1">
    <location>
        <begin position="13"/>
        <end position="23"/>
    </location>
</feature>
<accession>A0AAD8RRW1</accession>
<reference evidence="3" key="1">
    <citation type="submission" date="2023-07" db="EMBL/GenBank/DDBJ databases">
        <title>A chromosome-level genome assembly of Lolium multiflorum.</title>
        <authorList>
            <person name="Chen Y."/>
            <person name="Copetti D."/>
            <person name="Kolliker R."/>
            <person name="Studer B."/>
        </authorList>
    </citation>
    <scope>NUCLEOTIDE SEQUENCE</scope>
    <source>
        <strain evidence="3">02402/16</strain>
        <tissue evidence="3">Leaf</tissue>
    </source>
</reference>
<dbReference type="Gene3D" id="3.30.160.60">
    <property type="entry name" value="Classic Zinc Finger"/>
    <property type="match status" value="1"/>
</dbReference>
<dbReference type="Gene3D" id="2.40.50.140">
    <property type="entry name" value="Nucleic acid-binding proteins"/>
    <property type="match status" value="2"/>
</dbReference>
<feature type="region of interest" description="Disordered" evidence="1">
    <location>
        <begin position="1"/>
        <end position="100"/>
    </location>
</feature>
<dbReference type="SUPFAM" id="SSF50249">
    <property type="entry name" value="Nucleic acid-binding proteins"/>
    <property type="match status" value="2"/>
</dbReference>
<evidence type="ECO:0000313" key="3">
    <source>
        <dbReference type="EMBL" id="KAK1629382.1"/>
    </source>
</evidence>
<dbReference type="Pfam" id="PF00575">
    <property type="entry name" value="S1"/>
    <property type="match status" value="1"/>
</dbReference>
<feature type="compositionally biased region" description="Basic and acidic residues" evidence="1">
    <location>
        <begin position="675"/>
        <end position="684"/>
    </location>
</feature>
<dbReference type="GO" id="GO:0032040">
    <property type="term" value="C:small-subunit processome"/>
    <property type="evidence" value="ECO:0007669"/>
    <property type="project" value="TreeGrafter"/>
</dbReference>
<sequence length="697" mass="77410">MAPHGDRKKGKGKGPDRPGKPELGDGIEEQEQQPAPHSAAFLNAADDGDFPGGGRSLLSRDEMADARSEAEAESDKEERMGKKKRNANVSLGMDGDGDDDLGTLHGGATPGKLPRFENHVTHKNISANMKLWGVVTEVNQKDIIVSLSGGMRGLVCTEEVSDITLHRNSKDNEDSLCAEVVHVGQQVPCMVLRVDDDKKQGKVNKRVWLSLRLSRIYKGLSLDAIQEGMVLTAQVKSVEDHGYILYFGVSTFSGFLPKADKETVKTESGQLIQCVVKAIDKPHSVIHLRTDEDLISKSIIKDLKGLSIDHLIPGITMSARVHSVLENGPEGRNRLSNCGQGNPDKPNVDIDSSVWLSTRLPWKCSLCDITASSQQNLALHVQGKRHKATAKAYYASQPDGVKDEETETELNRDVVKRKRADSIALEDLDNDVRFQVMPHVVRVWSFETRMCEQHYKSCHGIIVDTRPNKIMIAVHASSIDPDDYDTIRVCFHDSEVRTAKFLIKITSMFRILEVEESDHHYRAVRLSNLKLGREDVSVFWNFGQPDLIARSCSIINPNTAAIMCSTDSESIVKNSNYFFTFGCKDEIRWLLGAPVFNDNGLFVGAVHGNHRSIQDDDDGSGSDLIYACHAISFIPKLLKKIKDKLEAAEEKKNELKVRSQKRGHGQQESGEPCEELQRSRDAHGGKRSLVQLKAQEQ</sequence>
<comment type="caution">
    <text evidence="3">The sequence shown here is derived from an EMBL/GenBank/DDBJ whole genome shotgun (WGS) entry which is preliminary data.</text>
</comment>
<feature type="domain" description="S1 motif" evidence="2">
    <location>
        <begin position="228"/>
        <end position="291"/>
    </location>
</feature>
<dbReference type="FunFam" id="2.40.50.140:FF:000148">
    <property type="entry name" value="protein RRP5 homolog isoform X1"/>
    <property type="match status" value="1"/>
</dbReference>
<feature type="domain" description="S1 motif" evidence="2">
    <location>
        <begin position="128"/>
        <end position="212"/>
    </location>
</feature>
<evidence type="ECO:0000313" key="4">
    <source>
        <dbReference type="Proteomes" id="UP001231189"/>
    </source>
</evidence>
<dbReference type="PANTHER" id="PTHR23270:SF10">
    <property type="entry name" value="PROTEIN RRP5 HOMOLOG"/>
    <property type="match status" value="1"/>
</dbReference>
<dbReference type="Pfam" id="PF12874">
    <property type="entry name" value="zf-met"/>
    <property type="match status" value="1"/>
</dbReference>
<evidence type="ECO:0000256" key="1">
    <source>
        <dbReference type="SAM" id="MobiDB-lite"/>
    </source>
</evidence>
<organism evidence="3 4">
    <name type="scientific">Lolium multiflorum</name>
    <name type="common">Italian ryegrass</name>
    <name type="synonym">Lolium perenne subsp. multiflorum</name>
    <dbReference type="NCBI Taxonomy" id="4521"/>
    <lineage>
        <taxon>Eukaryota</taxon>
        <taxon>Viridiplantae</taxon>
        <taxon>Streptophyta</taxon>
        <taxon>Embryophyta</taxon>
        <taxon>Tracheophyta</taxon>
        <taxon>Spermatophyta</taxon>
        <taxon>Magnoliopsida</taxon>
        <taxon>Liliopsida</taxon>
        <taxon>Poales</taxon>
        <taxon>Poaceae</taxon>
        <taxon>BOP clade</taxon>
        <taxon>Pooideae</taxon>
        <taxon>Poodae</taxon>
        <taxon>Poeae</taxon>
        <taxon>Poeae Chloroplast Group 2 (Poeae type)</taxon>
        <taxon>Loliodinae</taxon>
        <taxon>Loliinae</taxon>
        <taxon>Lolium</taxon>
    </lineage>
</organism>
<feature type="region of interest" description="Disordered" evidence="1">
    <location>
        <begin position="649"/>
        <end position="697"/>
    </location>
</feature>
<dbReference type="EMBL" id="JAUUTY010000005">
    <property type="protein sequence ID" value="KAK1629382.1"/>
    <property type="molecule type" value="Genomic_DNA"/>
</dbReference>
<dbReference type="AlphaFoldDB" id="A0AAD8RRW1"/>
<dbReference type="Proteomes" id="UP001231189">
    <property type="component" value="Unassembled WGS sequence"/>
</dbReference>
<dbReference type="InterPro" id="IPR036236">
    <property type="entry name" value="Znf_C2H2_sf"/>
</dbReference>
<dbReference type="SUPFAM" id="SSF57667">
    <property type="entry name" value="beta-beta-alpha zinc fingers"/>
    <property type="match status" value="1"/>
</dbReference>
<dbReference type="GO" id="GO:0003723">
    <property type="term" value="F:RNA binding"/>
    <property type="evidence" value="ECO:0007669"/>
    <property type="project" value="TreeGrafter"/>
</dbReference>
<dbReference type="InterPro" id="IPR013087">
    <property type="entry name" value="Znf_C2H2_type"/>
</dbReference>
<dbReference type="InterPro" id="IPR045209">
    <property type="entry name" value="Rrp5"/>
</dbReference>
<feature type="compositionally biased region" description="Basic residues" evidence="1">
    <location>
        <begin position="1"/>
        <end position="12"/>
    </location>
</feature>
<gene>
    <name evidence="3" type="ORF">QYE76_003697</name>
</gene>
<name>A0AAD8RRW1_LOLMU</name>
<dbReference type="PANTHER" id="PTHR23270">
    <property type="entry name" value="PROGRAMMED CELL DEATH PROTEIN 11 PRE-RRNA PROCESSING PROTEIN RRP5"/>
    <property type="match status" value="1"/>
</dbReference>
<dbReference type="InterPro" id="IPR003029">
    <property type="entry name" value="S1_domain"/>
</dbReference>